<gene>
    <name evidence="1" type="ORF">MEA186_17578</name>
</gene>
<dbReference type="STRING" id="1082933.A6B35_15970"/>
<accession>G6YC38</accession>
<dbReference type="Proteomes" id="UP000002949">
    <property type="component" value="Unassembled WGS sequence"/>
</dbReference>
<name>G6YC38_9HYPH</name>
<evidence type="ECO:0000313" key="1">
    <source>
        <dbReference type="EMBL" id="EHH10712.1"/>
    </source>
</evidence>
<keyword evidence="2" id="KW-1185">Reference proteome</keyword>
<protein>
    <submittedName>
        <fullName evidence="1">Uncharacterized protein</fullName>
    </submittedName>
</protein>
<sequence length="102" mass="11207">MIRKGAGARFRGKPQFMTSRTTPSVVRFRSAFSLPGFDAPQPPGEYRVDHDEEALEGASLIAWRRVATFIHLPAISAGGATRQMVPIEPASLEAALEQDQRQ</sequence>
<reference evidence="1 2" key="1">
    <citation type="journal article" date="2012" name="J. Bacteriol.">
        <title>Draft Genome Sequence of Plant Growth-Promoting Rhizobium Mesorhizobium amorphae, Isolated from Zinc-Lead Mine Tailings.</title>
        <authorList>
            <person name="Hao X."/>
            <person name="Lin Y."/>
            <person name="Johnstone L."/>
            <person name="Baltrus D.A."/>
            <person name="Miller S.J."/>
            <person name="Wei G."/>
            <person name="Rensing C."/>
        </authorList>
    </citation>
    <scope>NUCLEOTIDE SEQUENCE [LARGE SCALE GENOMIC DNA]</scope>
    <source>
        <strain evidence="1 2">CCNWGS0123</strain>
    </source>
</reference>
<evidence type="ECO:0000313" key="2">
    <source>
        <dbReference type="Proteomes" id="UP000002949"/>
    </source>
</evidence>
<dbReference type="PATRIC" id="fig|1082933.3.peg.3425"/>
<proteinExistence type="predicted"/>
<dbReference type="AlphaFoldDB" id="G6YC38"/>
<dbReference type="eggNOG" id="ENOG5033CBD">
    <property type="taxonomic scope" value="Bacteria"/>
</dbReference>
<organism evidence="1 2">
    <name type="scientific">Mesorhizobium amorphae CCNWGS0123</name>
    <dbReference type="NCBI Taxonomy" id="1082933"/>
    <lineage>
        <taxon>Bacteria</taxon>
        <taxon>Pseudomonadati</taxon>
        <taxon>Pseudomonadota</taxon>
        <taxon>Alphaproteobacteria</taxon>
        <taxon>Hyphomicrobiales</taxon>
        <taxon>Phyllobacteriaceae</taxon>
        <taxon>Mesorhizobium</taxon>
    </lineage>
</organism>
<dbReference type="EMBL" id="AGSN01000124">
    <property type="protein sequence ID" value="EHH10712.1"/>
    <property type="molecule type" value="Genomic_DNA"/>
</dbReference>